<dbReference type="PANTHER" id="PTHR43685:SF2">
    <property type="entry name" value="GLYCOSYLTRANSFERASE 2-LIKE DOMAIN-CONTAINING PROTEIN"/>
    <property type="match status" value="1"/>
</dbReference>
<dbReference type="RefSeq" id="WP_345203955.1">
    <property type="nucleotide sequence ID" value="NZ_BAABHX010000003.1"/>
</dbReference>
<evidence type="ECO:0000313" key="3">
    <source>
        <dbReference type="Proteomes" id="UP001500353"/>
    </source>
</evidence>
<gene>
    <name evidence="2" type="ORF">GCM10023210_23260</name>
</gene>
<dbReference type="Proteomes" id="UP001500353">
    <property type="component" value="Unassembled WGS sequence"/>
</dbReference>
<dbReference type="CDD" id="cd00761">
    <property type="entry name" value="Glyco_tranf_GTA_type"/>
    <property type="match status" value="1"/>
</dbReference>
<comment type="caution">
    <text evidence="2">The sequence shown here is derived from an EMBL/GenBank/DDBJ whole genome shotgun (WGS) entry which is preliminary data.</text>
</comment>
<accession>A0ABP9MC69</accession>
<keyword evidence="3" id="KW-1185">Reference proteome</keyword>
<dbReference type="InterPro" id="IPR001173">
    <property type="entry name" value="Glyco_trans_2-like"/>
</dbReference>
<name>A0ABP9MC69_9FLAO</name>
<reference evidence="3" key="1">
    <citation type="journal article" date="2019" name="Int. J. Syst. Evol. Microbiol.">
        <title>The Global Catalogue of Microorganisms (GCM) 10K type strain sequencing project: providing services to taxonomists for standard genome sequencing and annotation.</title>
        <authorList>
            <consortium name="The Broad Institute Genomics Platform"/>
            <consortium name="The Broad Institute Genome Sequencing Center for Infectious Disease"/>
            <person name="Wu L."/>
            <person name="Ma J."/>
        </authorList>
    </citation>
    <scope>NUCLEOTIDE SEQUENCE [LARGE SCALE GENOMIC DNA]</scope>
    <source>
        <strain evidence="3">JCM 18019</strain>
    </source>
</reference>
<protein>
    <submittedName>
        <fullName evidence="2">Glycosyltransferase family A protein</fullName>
    </submittedName>
</protein>
<dbReference type="Pfam" id="PF00535">
    <property type="entry name" value="Glycos_transf_2"/>
    <property type="match status" value="1"/>
</dbReference>
<organism evidence="2 3">
    <name type="scientific">Chryseobacterium ginsengisoli</name>
    <dbReference type="NCBI Taxonomy" id="363853"/>
    <lineage>
        <taxon>Bacteria</taxon>
        <taxon>Pseudomonadati</taxon>
        <taxon>Bacteroidota</taxon>
        <taxon>Flavobacteriia</taxon>
        <taxon>Flavobacteriales</taxon>
        <taxon>Weeksellaceae</taxon>
        <taxon>Chryseobacterium group</taxon>
        <taxon>Chryseobacterium</taxon>
    </lineage>
</organism>
<dbReference type="PANTHER" id="PTHR43685">
    <property type="entry name" value="GLYCOSYLTRANSFERASE"/>
    <property type="match status" value="1"/>
</dbReference>
<dbReference type="InterPro" id="IPR029044">
    <property type="entry name" value="Nucleotide-diphossugar_trans"/>
</dbReference>
<proteinExistence type="predicted"/>
<dbReference type="SUPFAM" id="SSF53448">
    <property type="entry name" value="Nucleotide-diphospho-sugar transferases"/>
    <property type="match status" value="1"/>
</dbReference>
<dbReference type="Gene3D" id="3.90.550.10">
    <property type="entry name" value="Spore Coat Polysaccharide Biosynthesis Protein SpsA, Chain A"/>
    <property type="match status" value="1"/>
</dbReference>
<evidence type="ECO:0000313" key="2">
    <source>
        <dbReference type="EMBL" id="GAA5093200.1"/>
    </source>
</evidence>
<sequence>MYPKISIVVPAYNQAEYLDECLQSVSDQTYTDWECIIIDDGSTDNTKDIAKDWTLKDSRFKYLAKTNGGVSSTRNLGIENATAEWILPLDGDDKIAPKYLEFASKEFNKNPDVVYCKASFFGNIEGDFILDDFSYEDLLLKNLIFCSGFFRKEAWNKTNRYDENLIHGFEDWDFWIELLKNSEKKVIRLDYLGFYYRRKDSSRDVNINKNLQQKEEAFNYIFNKHQKEYYKIYGNFFDLVKQNKKLQEDNQKLTETVNESILKKIIRKFRR</sequence>
<evidence type="ECO:0000259" key="1">
    <source>
        <dbReference type="Pfam" id="PF00535"/>
    </source>
</evidence>
<dbReference type="InterPro" id="IPR050834">
    <property type="entry name" value="Glycosyltransf_2"/>
</dbReference>
<dbReference type="EMBL" id="BAABHX010000003">
    <property type="protein sequence ID" value="GAA5093200.1"/>
    <property type="molecule type" value="Genomic_DNA"/>
</dbReference>
<feature type="domain" description="Glycosyltransferase 2-like" evidence="1">
    <location>
        <begin position="6"/>
        <end position="122"/>
    </location>
</feature>